<feature type="domain" description="Fe-containing alcohol dehydrogenase-like C-terminal" evidence="1">
    <location>
        <begin position="150"/>
        <end position="320"/>
    </location>
</feature>
<dbReference type="PANTHER" id="PTHR11496">
    <property type="entry name" value="ALCOHOL DEHYDROGENASE"/>
    <property type="match status" value="1"/>
</dbReference>
<dbReference type="EC" id="1.1.1.1" evidence="2"/>
<evidence type="ECO:0000313" key="2">
    <source>
        <dbReference type="EMBL" id="MDA0165607.1"/>
    </source>
</evidence>
<dbReference type="SUPFAM" id="SSF56796">
    <property type="entry name" value="Dehydroquinate synthase-like"/>
    <property type="match status" value="1"/>
</dbReference>
<accession>A0A9X3N2R3</accession>
<protein>
    <submittedName>
        <fullName evidence="2">Iron-containing alcohol dehydrogenase</fullName>
        <ecNumber evidence="2">1.1.1.1</ecNumber>
    </submittedName>
</protein>
<evidence type="ECO:0000313" key="3">
    <source>
        <dbReference type="Proteomes" id="UP001149140"/>
    </source>
</evidence>
<sequence length="320" mass="31891">MPDPFVWVDGERTIHFGPAADAVSRLGGPGYTLLTTPRAAAAAPWIVAAAGAVHDVGAGQVHELAGALLGVVTGERIVALGGGRVVDVAKALAAASKVRAMAVPTTLSGAEMTSGHRHAVGVDEATPRVRPAVVVFDPALAASQPLPELAASSLNALGHAVEGPCTVKANPVATLAAHEAARLLAAGWAPDEPDRETLALGALLAGYVIDSTGLGLHHVLAQTLVRVAGAGHGAANAAVLPHTIAALARRKPDEIAAFGDVAGLARRLQVVAGAVSLEAIGVDAAVLPACADAAAARPQLANTPPAAGRDEILAIYEAAL</sequence>
<keyword evidence="3" id="KW-1185">Reference proteome</keyword>
<dbReference type="Pfam" id="PF25137">
    <property type="entry name" value="ADH_Fe_C"/>
    <property type="match status" value="1"/>
</dbReference>
<dbReference type="Proteomes" id="UP001149140">
    <property type="component" value="Unassembled WGS sequence"/>
</dbReference>
<organism evidence="2 3">
    <name type="scientific">Solirubrobacter ginsenosidimutans</name>
    <dbReference type="NCBI Taxonomy" id="490573"/>
    <lineage>
        <taxon>Bacteria</taxon>
        <taxon>Bacillati</taxon>
        <taxon>Actinomycetota</taxon>
        <taxon>Thermoleophilia</taxon>
        <taxon>Solirubrobacterales</taxon>
        <taxon>Solirubrobacteraceae</taxon>
        <taxon>Solirubrobacter</taxon>
    </lineage>
</organism>
<dbReference type="InterPro" id="IPR039697">
    <property type="entry name" value="Alcohol_dehydrogenase_Fe"/>
</dbReference>
<dbReference type="EMBL" id="JAPDOD010000049">
    <property type="protein sequence ID" value="MDA0165607.1"/>
    <property type="molecule type" value="Genomic_DNA"/>
</dbReference>
<dbReference type="PANTHER" id="PTHR11496:SF102">
    <property type="entry name" value="ALCOHOL DEHYDROGENASE 4"/>
    <property type="match status" value="1"/>
</dbReference>
<evidence type="ECO:0000259" key="1">
    <source>
        <dbReference type="Pfam" id="PF25137"/>
    </source>
</evidence>
<keyword evidence="2" id="KW-0560">Oxidoreductase</keyword>
<proteinExistence type="predicted"/>
<dbReference type="Gene3D" id="1.20.1090.10">
    <property type="entry name" value="Dehydroquinate synthase-like - alpha domain"/>
    <property type="match status" value="1"/>
</dbReference>
<reference evidence="2" key="1">
    <citation type="submission" date="2022-10" db="EMBL/GenBank/DDBJ databases">
        <title>The WGS of Solirubrobacter ginsenosidimutans DSM 21036.</title>
        <authorList>
            <person name="Jiang Z."/>
        </authorList>
    </citation>
    <scope>NUCLEOTIDE SEQUENCE</scope>
    <source>
        <strain evidence="2">DSM 21036</strain>
    </source>
</reference>
<dbReference type="AlphaFoldDB" id="A0A9X3N2R3"/>
<gene>
    <name evidence="2" type="ORF">OM076_35390</name>
</gene>
<dbReference type="InterPro" id="IPR056798">
    <property type="entry name" value="ADH_Fe_C"/>
</dbReference>
<name>A0A9X3N2R3_9ACTN</name>
<dbReference type="Gene3D" id="3.40.50.1970">
    <property type="match status" value="1"/>
</dbReference>
<comment type="caution">
    <text evidence="2">The sequence shown here is derived from an EMBL/GenBank/DDBJ whole genome shotgun (WGS) entry which is preliminary data.</text>
</comment>
<dbReference type="RefSeq" id="WP_270044868.1">
    <property type="nucleotide sequence ID" value="NZ_JAPDOD010000049.1"/>
</dbReference>
<dbReference type="GO" id="GO:0004022">
    <property type="term" value="F:alcohol dehydrogenase (NAD+) activity"/>
    <property type="evidence" value="ECO:0007669"/>
    <property type="project" value="UniProtKB-EC"/>
</dbReference>